<accession>A0A067MJE3</accession>
<dbReference type="PANTHER" id="PTHR33353">
    <property type="entry name" value="PUTATIVE (AFU_ORTHOLOGUE AFUA_1G12560)-RELATED"/>
    <property type="match status" value="1"/>
</dbReference>
<comment type="catalytic activity">
    <reaction evidence="11">
        <text>[(1-&gt;4)-beta-D-glucosyl]n+m + reduced acceptor + O2 = 4-dehydro-beta-D-glucosyl-[(1-&gt;4)-beta-D-glucosyl]n-1 + [(1-&gt;4)-beta-D-glucosyl]m + acceptor + H2O.</text>
        <dbReference type="EC" id="1.14.99.56"/>
    </reaction>
</comment>
<proteinExistence type="inferred from homology"/>
<evidence type="ECO:0000256" key="4">
    <source>
        <dbReference type="ARBA" id="ARBA00023002"/>
    </source>
</evidence>
<evidence type="ECO:0000256" key="8">
    <source>
        <dbReference type="ARBA" id="ARBA00023277"/>
    </source>
</evidence>
<dbReference type="CDD" id="cd21175">
    <property type="entry name" value="LPMO_AA9"/>
    <property type="match status" value="1"/>
</dbReference>
<evidence type="ECO:0000256" key="1">
    <source>
        <dbReference type="ARBA" id="ARBA00001973"/>
    </source>
</evidence>
<comment type="similarity">
    <text evidence="10">Belongs to the polysaccharide monooxygenase AA9 family.</text>
</comment>
<dbReference type="HOGENOM" id="CLU_031730_1_1_1"/>
<dbReference type="Pfam" id="PF03443">
    <property type="entry name" value="AA9"/>
    <property type="match status" value="1"/>
</dbReference>
<evidence type="ECO:0000256" key="6">
    <source>
        <dbReference type="ARBA" id="ARBA00023033"/>
    </source>
</evidence>
<evidence type="ECO:0000256" key="10">
    <source>
        <dbReference type="ARBA" id="ARBA00044502"/>
    </source>
</evidence>
<evidence type="ECO:0000256" key="14">
    <source>
        <dbReference type="SAM" id="SignalP"/>
    </source>
</evidence>
<protein>
    <recommendedName>
        <fullName evidence="12">lytic cellulose monooxygenase (C4-dehydrogenating)</fullName>
        <ecNumber evidence="12">1.14.99.56</ecNumber>
    </recommendedName>
</protein>
<keyword evidence="3" id="KW-0136">Cellulose degradation</keyword>
<feature type="domain" description="Auxiliary Activity family 9 catalytic" evidence="15">
    <location>
        <begin position="21"/>
        <end position="230"/>
    </location>
</feature>
<dbReference type="InterPro" id="IPR005103">
    <property type="entry name" value="AA9_LPMO"/>
</dbReference>
<name>A0A067MJE3_BOTB1</name>
<reference evidence="17" key="1">
    <citation type="journal article" date="2014" name="Proc. Natl. Acad. Sci. U.S.A.">
        <title>Extensive sampling of basidiomycete genomes demonstrates inadequacy of the white-rot/brown-rot paradigm for wood decay fungi.</title>
        <authorList>
            <person name="Riley R."/>
            <person name="Salamov A.A."/>
            <person name="Brown D.W."/>
            <person name="Nagy L.G."/>
            <person name="Floudas D."/>
            <person name="Held B.W."/>
            <person name="Levasseur A."/>
            <person name="Lombard V."/>
            <person name="Morin E."/>
            <person name="Otillar R."/>
            <person name="Lindquist E.A."/>
            <person name="Sun H."/>
            <person name="LaButti K.M."/>
            <person name="Schmutz J."/>
            <person name="Jabbour D."/>
            <person name="Luo H."/>
            <person name="Baker S.E."/>
            <person name="Pisabarro A.G."/>
            <person name="Walton J.D."/>
            <person name="Blanchette R.A."/>
            <person name="Henrissat B."/>
            <person name="Martin F."/>
            <person name="Cullen D."/>
            <person name="Hibbett D.S."/>
            <person name="Grigoriev I.V."/>
        </authorList>
    </citation>
    <scope>NUCLEOTIDE SEQUENCE [LARGE SCALE GENOMIC DNA]</scope>
    <source>
        <strain evidence="17">FD-172 SS1</strain>
    </source>
</reference>
<evidence type="ECO:0000256" key="7">
    <source>
        <dbReference type="ARBA" id="ARBA00023157"/>
    </source>
</evidence>
<evidence type="ECO:0000259" key="15">
    <source>
        <dbReference type="Pfam" id="PF03443"/>
    </source>
</evidence>
<evidence type="ECO:0000256" key="2">
    <source>
        <dbReference type="ARBA" id="ARBA00022723"/>
    </source>
</evidence>
<dbReference type="EMBL" id="KL198031">
    <property type="protein sequence ID" value="KDQ15684.1"/>
    <property type="molecule type" value="Genomic_DNA"/>
</dbReference>
<sequence length="365" mass="40106">MVSAPFFALSYILTASLVRAHGYVDTVAIDGRAYQGWHPFVDNYIHEAKSIVRRIPDDGPVYNISSPALACNEGGEAGAGLIASARGGSVVTFRWNRWPEDHKGPVTTYMADCNGNCSVFGVGSRDRIWFKIDEAGLFPNGVWASNALTANNGTWSIIIPATIKPGQYLIRHEILALHSIREPQVYPSCTQVNVRESFGSDVPLDGELASIPGIYDDAGDAIYGDIWNQPTSWPIVGPPVVRFAARFNEAKRHGKPMIQHYLNNQSSGPDLPKAPVYPIPASSIPSPTPLSPKTSLTPSTRSLRASDSTNVMKVGRKGGVTPKMVRKTRPRFQAEKPKQVETNKAGITDERLHYHPWFAYRRVNN</sequence>
<keyword evidence="9" id="KW-0624">Polysaccharide degradation</keyword>
<keyword evidence="17" id="KW-1185">Reference proteome</keyword>
<dbReference type="GO" id="GO:0016787">
    <property type="term" value="F:hydrolase activity"/>
    <property type="evidence" value="ECO:0007669"/>
    <property type="project" value="UniProtKB-KW"/>
</dbReference>
<evidence type="ECO:0000256" key="9">
    <source>
        <dbReference type="ARBA" id="ARBA00023326"/>
    </source>
</evidence>
<keyword evidence="4" id="KW-0560">Oxidoreductase</keyword>
<evidence type="ECO:0000256" key="11">
    <source>
        <dbReference type="ARBA" id="ARBA00045077"/>
    </source>
</evidence>
<dbReference type="Proteomes" id="UP000027195">
    <property type="component" value="Unassembled WGS sequence"/>
</dbReference>
<dbReference type="InParanoid" id="A0A067MJE3"/>
<keyword evidence="5" id="KW-0186">Copper</keyword>
<dbReference type="PANTHER" id="PTHR33353:SF6">
    <property type="entry name" value="ENDOGLUCANASE IV"/>
    <property type="match status" value="1"/>
</dbReference>
<dbReference type="Gene3D" id="2.70.50.70">
    <property type="match status" value="1"/>
</dbReference>
<keyword evidence="2" id="KW-0479">Metal-binding</keyword>
<organism evidence="16 17">
    <name type="scientific">Botryobasidium botryosum (strain FD-172 SS1)</name>
    <dbReference type="NCBI Taxonomy" id="930990"/>
    <lineage>
        <taxon>Eukaryota</taxon>
        <taxon>Fungi</taxon>
        <taxon>Dikarya</taxon>
        <taxon>Basidiomycota</taxon>
        <taxon>Agaricomycotina</taxon>
        <taxon>Agaricomycetes</taxon>
        <taxon>Cantharellales</taxon>
        <taxon>Botryobasidiaceae</taxon>
        <taxon>Botryobasidium</taxon>
    </lineage>
</organism>
<evidence type="ECO:0000256" key="3">
    <source>
        <dbReference type="ARBA" id="ARBA00023001"/>
    </source>
</evidence>
<evidence type="ECO:0000313" key="17">
    <source>
        <dbReference type="Proteomes" id="UP000027195"/>
    </source>
</evidence>
<evidence type="ECO:0000256" key="13">
    <source>
        <dbReference type="SAM" id="MobiDB-lite"/>
    </source>
</evidence>
<evidence type="ECO:0000256" key="12">
    <source>
        <dbReference type="ARBA" id="ARBA00047174"/>
    </source>
</evidence>
<keyword evidence="14" id="KW-0732">Signal</keyword>
<dbReference type="GO" id="GO:0004497">
    <property type="term" value="F:monooxygenase activity"/>
    <property type="evidence" value="ECO:0007669"/>
    <property type="project" value="UniProtKB-KW"/>
</dbReference>
<gene>
    <name evidence="16" type="ORF">BOTBODRAFT_187125</name>
</gene>
<feature type="region of interest" description="Disordered" evidence="13">
    <location>
        <begin position="282"/>
        <end position="307"/>
    </location>
</feature>
<dbReference type="STRING" id="930990.A0A067MJE3"/>
<keyword evidence="8" id="KW-0119">Carbohydrate metabolism</keyword>
<dbReference type="GO" id="GO:0046872">
    <property type="term" value="F:metal ion binding"/>
    <property type="evidence" value="ECO:0007669"/>
    <property type="project" value="UniProtKB-KW"/>
</dbReference>
<feature type="compositionally biased region" description="Low complexity" evidence="13">
    <location>
        <begin position="282"/>
        <end position="306"/>
    </location>
</feature>
<dbReference type="AlphaFoldDB" id="A0A067MJE3"/>
<feature type="chain" id="PRO_5001641327" description="lytic cellulose monooxygenase (C4-dehydrogenating)" evidence="14">
    <location>
        <begin position="21"/>
        <end position="365"/>
    </location>
</feature>
<feature type="signal peptide" evidence="14">
    <location>
        <begin position="1"/>
        <end position="20"/>
    </location>
</feature>
<dbReference type="OrthoDB" id="4849160at2759"/>
<comment type="cofactor">
    <cofactor evidence="1">
        <name>Cu(2+)</name>
        <dbReference type="ChEBI" id="CHEBI:29036"/>
    </cofactor>
</comment>
<keyword evidence="6" id="KW-0503">Monooxygenase</keyword>
<dbReference type="InterPro" id="IPR049892">
    <property type="entry name" value="AA9"/>
</dbReference>
<evidence type="ECO:0000313" key="16">
    <source>
        <dbReference type="EMBL" id="KDQ15684.1"/>
    </source>
</evidence>
<keyword evidence="7" id="KW-1015">Disulfide bond</keyword>
<evidence type="ECO:0000256" key="5">
    <source>
        <dbReference type="ARBA" id="ARBA00023008"/>
    </source>
</evidence>
<dbReference type="EC" id="1.14.99.56" evidence="12"/>
<dbReference type="GO" id="GO:0030245">
    <property type="term" value="P:cellulose catabolic process"/>
    <property type="evidence" value="ECO:0007669"/>
    <property type="project" value="UniProtKB-KW"/>
</dbReference>
<keyword evidence="16" id="KW-0378">Hydrolase</keyword>